<proteinExistence type="predicted"/>
<gene>
    <name evidence="2" type="ORF">DASB73_038110</name>
</gene>
<evidence type="ECO:0000313" key="3">
    <source>
        <dbReference type="Proteomes" id="UP001362899"/>
    </source>
</evidence>
<comment type="caution">
    <text evidence="2">The sequence shown here is derived from an EMBL/GenBank/DDBJ whole genome shotgun (WGS) entry which is preliminary data.</text>
</comment>
<organism evidence="2 3">
    <name type="scientific">Starmerella bacillaris</name>
    <name type="common">Yeast</name>
    <name type="synonym">Candida zemplinina</name>
    <dbReference type="NCBI Taxonomy" id="1247836"/>
    <lineage>
        <taxon>Eukaryota</taxon>
        <taxon>Fungi</taxon>
        <taxon>Dikarya</taxon>
        <taxon>Ascomycota</taxon>
        <taxon>Saccharomycotina</taxon>
        <taxon>Dipodascomycetes</taxon>
        <taxon>Dipodascales</taxon>
        <taxon>Trichomonascaceae</taxon>
        <taxon>Starmerella</taxon>
    </lineage>
</organism>
<dbReference type="AlphaFoldDB" id="A0AAV5RN02"/>
<feature type="chain" id="PRO_5043786614" evidence="1">
    <location>
        <begin position="16"/>
        <end position="231"/>
    </location>
</feature>
<sequence length="231" mass="25087">MIAPIFFSQILAVFALKDTTTSGFQDGAITVGLAQPTSAFAVETSPEYMAEITTAALNDSNVQLRQNMVYFGINKNAISMGASCEDGCRCKDCFKNLVHKFNGHGCDHEQNRCGDDNCGHKCGHLFCPCNCGCPCSPHDTPVVVEKYPVETDMYLRVTPTFVVTPDVITTVATATSTSYELSTTMEVETKHITGHNVATIGTYTFYPETTIVISGEKTYLEYPGATIAMNN</sequence>
<feature type="signal peptide" evidence="1">
    <location>
        <begin position="1"/>
        <end position="15"/>
    </location>
</feature>
<reference evidence="2 3" key="1">
    <citation type="journal article" date="2023" name="Elife">
        <title>Identification of key yeast species and microbe-microbe interactions impacting larval growth of Drosophila in the wild.</title>
        <authorList>
            <person name="Mure A."/>
            <person name="Sugiura Y."/>
            <person name="Maeda R."/>
            <person name="Honda K."/>
            <person name="Sakurai N."/>
            <person name="Takahashi Y."/>
            <person name="Watada M."/>
            <person name="Katoh T."/>
            <person name="Gotoh A."/>
            <person name="Gotoh Y."/>
            <person name="Taniguchi I."/>
            <person name="Nakamura K."/>
            <person name="Hayashi T."/>
            <person name="Katayama T."/>
            <person name="Uemura T."/>
            <person name="Hattori Y."/>
        </authorList>
    </citation>
    <scope>NUCLEOTIDE SEQUENCE [LARGE SCALE GENOMIC DNA]</scope>
    <source>
        <strain evidence="2 3">SB-73</strain>
    </source>
</reference>
<keyword evidence="1" id="KW-0732">Signal</keyword>
<evidence type="ECO:0000256" key="1">
    <source>
        <dbReference type="SAM" id="SignalP"/>
    </source>
</evidence>
<evidence type="ECO:0000313" key="2">
    <source>
        <dbReference type="EMBL" id="GMM52848.1"/>
    </source>
</evidence>
<keyword evidence="3" id="KW-1185">Reference proteome</keyword>
<dbReference type="Proteomes" id="UP001362899">
    <property type="component" value="Unassembled WGS sequence"/>
</dbReference>
<protein>
    <submittedName>
        <fullName evidence="2">Uncharacterized protein</fullName>
    </submittedName>
</protein>
<name>A0AAV5RN02_STABA</name>
<accession>A0AAV5RN02</accession>
<dbReference type="EMBL" id="BTGC01000008">
    <property type="protein sequence ID" value="GMM52848.1"/>
    <property type="molecule type" value="Genomic_DNA"/>
</dbReference>